<proteinExistence type="predicted"/>
<dbReference type="KEGG" id="plan:A1s21148_00355"/>
<accession>A0AAD0E3C6</accession>
<organism evidence="1 2">
    <name type="scientific">Candidatus Planktophila lacus</name>
    <dbReference type="NCBI Taxonomy" id="1884913"/>
    <lineage>
        <taxon>Bacteria</taxon>
        <taxon>Bacillati</taxon>
        <taxon>Actinomycetota</taxon>
        <taxon>Actinomycetes</taxon>
        <taxon>Candidatus Nanopelagicales</taxon>
        <taxon>Candidatus Nanopelagicaceae</taxon>
        <taxon>Candidatus Planktophila</taxon>
    </lineage>
</organism>
<keyword evidence="2" id="KW-1185">Reference proteome</keyword>
<reference evidence="1 2" key="1">
    <citation type="submission" date="2016-07" db="EMBL/GenBank/DDBJ databases">
        <title>High microdiversification within the ubiquitous acI lineage of Actinobacteria.</title>
        <authorList>
            <person name="Neuenschwander S.M."/>
            <person name="Salcher M."/>
            <person name="Ghai R."/>
            <person name="Pernthaler J."/>
        </authorList>
    </citation>
    <scope>NUCLEOTIDE SEQUENCE [LARGE SCALE GENOMIC DNA]</scope>
    <source>
        <strain evidence="1">MMS-21-148</strain>
    </source>
</reference>
<name>A0AAD0E3C6_9ACTN</name>
<dbReference type="AlphaFoldDB" id="A0AAD0E3C6"/>
<dbReference type="EMBL" id="CP016769">
    <property type="protein sequence ID" value="ASY10038.1"/>
    <property type="molecule type" value="Genomic_DNA"/>
</dbReference>
<evidence type="ECO:0000313" key="1">
    <source>
        <dbReference type="EMBL" id="ASY10038.1"/>
    </source>
</evidence>
<dbReference type="RefSeq" id="WP_095670525.1">
    <property type="nucleotide sequence ID" value="NZ_CP016769.1"/>
</dbReference>
<sequence>MFLKERTSVRVHCWGGLGSQLYAWALLEDLIHDFPKRKFKLVLHNSGVTKRQSDLDFLSLELPLEVVDDFSNSFRPNYGSGKKNFINKFGISKLVKFALRTLGFLATANTNHEYKKIRNWTTEIRGHYSYRTISKETLLLMKSRAERCGKSWLIDDNSDSISLDVLRVHVRLGDLLLLESKGPLSFERIYSAIEQYKTKDSNSRLIYLSSDSPEIALEYFLEKYPFDTISPIVQDPWGTIRNLSSGGTFIGTNSKISVWVAILKLNQDKASKVSLPNGSMNHIRHNVIDSSEFISLSLY</sequence>
<gene>
    <name evidence="1" type="ORF">A1s21148_00355</name>
</gene>
<evidence type="ECO:0000313" key="2">
    <source>
        <dbReference type="Proteomes" id="UP000217144"/>
    </source>
</evidence>
<dbReference type="Proteomes" id="UP000217144">
    <property type="component" value="Chromosome"/>
</dbReference>
<protein>
    <submittedName>
        <fullName evidence="1">Alpha-1,2-fucosyltransferase-like protein</fullName>
    </submittedName>
</protein>